<protein>
    <recommendedName>
        <fullName evidence="5 11">Threonine synthase</fullName>
        <ecNumber evidence="4 11">4.2.3.1</ecNumber>
    </recommendedName>
</protein>
<evidence type="ECO:0000259" key="13">
    <source>
        <dbReference type="Pfam" id="PF00291"/>
    </source>
</evidence>
<dbReference type="InterPro" id="IPR037158">
    <property type="entry name" value="Thr_synth_N_sf"/>
</dbReference>
<keyword evidence="9 15" id="KW-0456">Lyase</keyword>
<dbReference type="EMBL" id="SKFH01000042">
    <property type="protein sequence ID" value="TCZ66538.1"/>
    <property type="molecule type" value="Genomic_DNA"/>
</dbReference>
<evidence type="ECO:0000256" key="3">
    <source>
        <dbReference type="ARBA" id="ARBA00005517"/>
    </source>
</evidence>
<dbReference type="InterPro" id="IPR036052">
    <property type="entry name" value="TrpB-like_PALP_sf"/>
</dbReference>
<dbReference type="RefSeq" id="WP_131853856.1">
    <property type="nucleotide sequence ID" value="NZ_SKFH01000042.1"/>
</dbReference>
<dbReference type="InterPro" id="IPR029144">
    <property type="entry name" value="Thr_synth_N"/>
</dbReference>
<dbReference type="GO" id="GO:0009088">
    <property type="term" value="P:threonine biosynthetic process"/>
    <property type="evidence" value="ECO:0007669"/>
    <property type="project" value="UniProtKB-UniRule"/>
</dbReference>
<dbReference type="GO" id="GO:0030170">
    <property type="term" value="F:pyridoxal phosphate binding"/>
    <property type="evidence" value="ECO:0007669"/>
    <property type="project" value="InterPro"/>
</dbReference>
<evidence type="ECO:0000256" key="7">
    <source>
        <dbReference type="ARBA" id="ARBA00022697"/>
    </source>
</evidence>
<keyword evidence="16" id="KW-1185">Reference proteome</keyword>
<dbReference type="PANTHER" id="PTHR42690:SF1">
    <property type="entry name" value="THREONINE SYNTHASE-LIKE 2"/>
    <property type="match status" value="1"/>
</dbReference>
<sequence>MRYYSLNRQSPAVSFREAVVQGQAPDGGLYFPESIPRLPESFWQRIEDLDDAEIAWRIMAPYVGADFSETVLRRILEETLSFPLPVVPVTERISVLELFHGPTLAFKDVGARFMSRCLSHFARGLERRVVVLVATSGDTGGAVANSFFGVPGTEVVVLYPSGKVSAVQERQIAALGGNVHALKVAGDFDACQALVKKAFADAELRSRVYLTSANSINVARWLPQQLYYALAWKQWPQKEAPPVVSVPSGNFGNIGAGLLLQRSGLPVPQFVAACNANDAVPRFLETGVLPRRASVATLSNAMDVADPSNFVRLLALFQNDPAQLREVLAATRTSDAETRATIRRVAAETGYVLDPHTAVAWQGLEQVLAPGQHGLVLSTAHPVKFPEVVAEETGAPVPCPAIVEDLMKASLQPRHLEAAYEPLRALLSELA</sequence>
<proteinExistence type="inferred from homology"/>
<dbReference type="Gene3D" id="3.90.1380.10">
    <property type="entry name" value="Threonine synthase, N-terminal domain"/>
    <property type="match status" value="1"/>
</dbReference>
<comment type="caution">
    <text evidence="15">The sequence shown here is derived from an EMBL/GenBank/DDBJ whole genome shotgun (WGS) entry which is preliminary data.</text>
</comment>
<comment type="cofactor">
    <cofactor evidence="1 12">
        <name>pyridoxal 5'-phosphate</name>
        <dbReference type="ChEBI" id="CHEBI:597326"/>
    </cofactor>
</comment>
<dbReference type="InterPro" id="IPR004450">
    <property type="entry name" value="Thr_synthase-like"/>
</dbReference>
<dbReference type="GO" id="GO:0004795">
    <property type="term" value="F:threonine synthase activity"/>
    <property type="evidence" value="ECO:0007669"/>
    <property type="project" value="UniProtKB-UniRule"/>
</dbReference>
<evidence type="ECO:0000313" key="16">
    <source>
        <dbReference type="Proteomes" id="UP000295164"/>
    </source>
</evidence>
<dbReference type="Gene3D" id="3.40.50.1100">
    <property type="match status" value="2"/>
</dbReference>
<feature type="modified residue" description="N6-(pyridoxal phosphate)lysine" evidence="12">
    <location>
        <position position="107"/>
    </location>
</feature>
<comment type="pathway">
    <text evidence="2">Amino-acid biosynthesis; L-threonine biosynthesis; L-threonine from L-aspartate: step 5/5.</text>
</comment>
<feature type="domain" description="Tryptophan synthase beta chain-like PALP" evidence="13">
    <location>
        <begin position="96"/>
        <end position="367"/>
    </location>
</feature>
<dbReference type="UniPathway" id="UPA00050">
    <property type="reaction ID" value="UER00065"/>
</dbReference>
<dbReference type="InterPro" id="IPR000634">
    <property type="entry name" value="Ser/Thr_deHydtase_PyrdxlP-BS"/>
</dbReference>
<organism evidence="15 16">
    <name type="scientific">Flaviaesturariibacter aridisoli</name>
    <dbReference type="NCBI Taxonomy" id="2545761"/>
    <lineage>
        <taxon>Bacteria</taxon>
        <taxon>Pseudomonadati</taxon>
        <taxon>Bacteroidota</taxon>
        <taxon>Chitinophagia</taxon>
        <taxon>Chitinophagales</taxon>
        <taxon>Chitinophagaceae</taxon>
        <taxon>Flaviaestuariibacter</taxon>
    </lineage>
</organism>
<keyword evidence="6" id="KW-0028">Amino-acid biosynthesis</keyword>
<evidence type="ECO:0000313" key="15">
    <source>
        <dbReference type="EMBL" id="TCZ66538.1"/>
    </source>
</evidence>
<evidence type="ECO:0000256" key="11">
    <source>
        <dbReference type="NCBIfam" id="TIGR00260"/>
    </source>
</evidence>
<dbReference type="EC" id="4.2.3.1" evidence="4 11"/>
<evidence type="ECO:0000256" key="5">
    <source>
        <dbReference type="ARBA" id="ARBA00018679"/>
    </source>
</evidence>
<evidence type="ECO:0000256" key="12">
    <source>
        <dbReference type="PIRSR" id="PIRSR604450-51"/>
    </source>
</evidence>
<dbReference type="AlphaFoldDB" id="A0A4R4DW00"/>
<reference evidence="15 16" key="1">
    <citation type="submission" date="2019-03" db="EMBL/GenBank/DDBJ databases">
        <authorList>
            <person name="Kim M.K.M."/>
        </authorList>
    </citation>
    <scope>NUCLEOTIDE SEQUENCE [LARGE SCALE GENOMIC DNA]</scope>
    <source>
        <strain evidence="15 16">17J68-15</strain>
    </source>
</reference>
<evidence type="ECO:0000259" key="14">
    <source>
        <dbReference type="Pfam" id="PF14821"/>
    </source>
</evidence>
<dbReference type="Pfam" id="PF00291">
    <property type="entry name" value="PALP"/>
    <property type="match status" value="1"/>
</dbReference>
<evidence type="ECO:0000256" key="2">
    <source>
        <dbReference type="ARBA" id="ARBA00004979"/>
    </source>
</evidence>
<comment type="catalytic activity">
    <reaction evidence="10">
        <text>O-phospho-L-homoserine + H2O = L-threonine + phosphate</text>
        <dbReference type="Rhea" id="RHEA:10840"/>
        <dbReference type="ChEBI" id="CHEBI:15377"/>
        <dbReference type="ChEBI" id="CHEBI:43474"/>
        <dbReference type="ChEBI" id="CHEBI:57590"/>
        <dbReference type="ChEBI" id="CHEBI:57926"/>
        <dbReference type="EC" id="4.2.3.1"/>
    </reaction>
</comment>
<dbReference type="InterPro" id="IPR051166">
    <property type="entry name" value="Threonine_Synthase"/>
</dbReference>
<dbReference type="Pfam" id="PF14821">
    <property type="entry name" value="Thr_synth_N"/>
    <property type="match status" value="1"/>
</dbReference>
<dbReference type="InterPro" id="IPR001926">
    <property type="entry name" value="TrpB-like_PALP"/>
</dbReference>
<dbReference type="SUPFAM" id="SSF53686">
    <property type="entry name" value="Tryptophan synthase beta subunit-like PLP-dependent enzymes"/>
    <property type="match status" value="1"/>
</dbReference>
<dbReference type="NCBIfam" id="TIGR00260">
    <property type="entry name" value="thrC"/>
    <property type="match status" value="1"/>
</dbReference>
<comment type="similarity">
    <text evidence="3">Belongs to the threonine synthase family.</text>
</comment>
<evidence type="ECO:0000256" key="8">
    <source>
        <dbReference type="ARBA" id="ARBA00022898"/>
    </source>
</evidence>
<evidence type="ECO:0000256" key="1">
    <source>
        <dbReference type="ARBA" id="ARBA00001933"/>
    </source>
</evidence>
<dbReference type="Proteomes" id="UP000295164">
    <property type="component" value="Unassembled WGS sequence"/>
</dbReference>
<evidence type="ECO:0000256" key="10">
    <source>
        <dbReference type="ARBA" id="ARBA00049144"/>
    </source>
</evidence>
<dbReference type="PANTHER" id="PTHR42690">
    <property type="entry name" value="THREONINE SYNTHASE FAMILY MEMBER"/>
    <property type="match status" value="1"/>
</dbReference>
<gene>
    <name evidence="15" type="ORF">E0486_16635</name>
</gene>
<name>A0A4R4DW00_9BACT</name>
<accession>A0A4R4DW00</accession>
<feature type="domain" description="Threonine synthase N-terminal" evidence="14">
    <location>
        <begin position="2"/>
        <end position="79"/>
    </location>
</feature>
<evidence type="ECO:0000256" key="6">
    <source>
        <dbReference type="ARBA" id="ARBA00022605"/>
    </source>
</evidence>
<keyword evidence="7" id="KW-0791">Threonine biosynthesis</keyword>
<dbReference type="PROSITE" id="PS00165">
    <property type="entry name" value="DEHYDRATASE_SER_THR"/>
    <property type="match status" value="1"/>
</dbReference>
<keyword evidence="8 12" id="KW-0663">Pyridoxal phosphate</keyword>
<dbReference type="OrthoDB" id="9763107at2"/>
<evidence type="ECO:0000256" key="4">
    <source>
        <dbReference type="ARBA" id="ARBA00013028"/>
    </source>
</evidence>
<evidence type="ECO:0000256" key="9">
    <source>
        <dbReference type="ARBA" id="ARBA00023239"/>
    </source>
</evidence>